<evidence type="ECO:0000313" key="3">
    <source>
        <dbReference type="EMBL" id="PWR74225.1"/>
    </source>
</evidence>
<evidence type="ECO:0000259" key="1">
    <source>
        <dbReference type="Pfam" id="PF00497"/>
    </source>
</evidence>
<dbReference type="AlphaFoldDB" id="A0A2V2N6U8"/>
<dbReference type="Pfam" id="PF08269">
    <property type="entry name" value="dCache_2"/>
    <property type="match status" value="1"/>
</dbReference>
<dbReference type="SUPFAM" id="SSF53850">
    <property type="entry name" value="Periplasmic binding protein-like II"/>
    <property type="match status" value="1"/>
</dbReference>
<evidence type="ECO:0000259" key="2">
    <source>
        <dbReference type="Pfam" id="PF08269"/>
    </source>
</evidence>
<dbReference type="Gene3D" id="3.40.190.10">
    <property type="entry name" value="Periplasmic binding protein-like II"/>
    <property type="match status" value="2"/>
</dbReference>
<feature type="domain" description="Double Cache" evidence="2">
    <location>
        <begin position="306"/>
        <end position="379"/>
    </location>
</feature>
<reference evidence="3 4" key="1">
    <citation type="submission" date="2018-05" db="EMBL/GenBank/DDBJ databases">
        <title>Draft genome of Methanospirillum lacunae Ki8-1.</title>
        <authorList>
            <person name="Dueholm M.S."/>
            <person name="Nielsen P.H."/>
            <person name="Bakmann L.F."/>
            <person name="Otzen D.E."/>
        </authorList>
    </citation>
    <scope>NUCLEOTIDE SEQUENCE [LARGE SCALE GENOMIC DNA]</scope>
    <source>
        <strain evidence="3 4">Ki8-1</strain>
    </source>
</reference>
<dbReference type="Proteomes" id="UP000245657">
    <property type="component" value="Unassembled WGS sequence"/>
</dbReference>
<protein>
    <recommendedName>
        <fullName evidence="5">Solute-binding protein family 3/N-terminal domain-containing protein</fullName>
    </recommendedName>
</protein>
<sequence>MKQRLLILSILLLSIFIPGMMAQSLPSDLLILTEDYPPFNYMDNGTLKGISVDFLESTFNHMGIDIPRNSINILPWAEAYNTTLTRNNTLLFTTGRISQREDQFLWAGPIISDTKVLWGTTKNDSSISSDIHSYRIVAIRNDTGISMAEHAGVNPNQITEVSSPEQAIRMIENGTTDAWSYGELSGQSMINRYADDPESFKPVMNIGAIDEYFAFNKNTDPEFVDEFNNTISNLKINRSETGSSEYEQIIYKYKPVECAESDITTKMVTDLVNSTSDALSQNTPDTLKQINAKVAPYKDPVIPGLYVFVYALNGTNMADAGNPDIIGRNMSGKGDVTGTMFRDEMLKGAVDHGTGWVHYVFSHPTLSGIFQKESYFNLTTGSDGIQYVVISGRYTPCA</sequence>
<gene>
    <name evidence="3" type="ORF">DK846_03485</name>
</gene>
<comment type="caution">
    <text evidence="3">The sequence shown here is derived from an EMBL/GenBank/DDBJ whole genome shotgun (WGS) entry which is preliminary data.</text>
</comment>
<dbReference type="PANTHER" id="PTHR38834">
    <property type="entry name" value="PERIPLASMIC SUBSTRATE BINDING PROTEIN FAMILY 3"/>
    <property type="match status" value="1"/>
</dbReference>
<proteinExistence type="predicted"/>
<evidence type="ECO:0000313" key="4">
    <source>
        <dbReference type="Proteomes" id="UP000245657"/>
    </source>
</evidence>
<feature type="domain" description="Solute-binding protein family 3/N-terminal" evidence="1">
    <location>
        <begin position="33"/>
        <end position="237"/>
    </location>
</feature>
<organism evidence="3 4">
    <name type="scientific">Methanospirillum lacunae</name>
    <dbReference type="NCBI Taxonomy" id="668570"/>
    <lineage>
        <taxon>Archaea</taxon>
        <taxon>Methanobacteriati</taxon>
        <taxon>Methanobacteriota</taxon>
        <taxon>Stenosarchaea group</taxon>
        <taxon>Methanomicrobia</taxon>
        <taxon>Methanomicrobiales</taxon>
        <taxon>Methanospirillaceae</taxon>
        <taxon>Methanospirillum</taxon>
    </lineage>
</organism>
<evidence type="ECO:0008006" key="5">
    <source>
        <dbReference type="Google" id="ProtNLM"/>
    </source>
</evidence>
<dbReference type="Pfam" id="PF00497">
    <property type="entry name" value="SBP_bac_3"/>
    <property type="match status" value="1"/>
</dbReference>
<accession>A0A2V2N6U8</accession>
<dbReference type="EMBL" id="QGMY01000002">
    <property type="protein sequence ID" value="PWR74225.1"/>
    <property type="molecule type" value="Genomic_DNA"/>
</dbReference>
<dbReference type="Gene3D" id="3.30.450.20">
    <property type="entry name" value="PAS domain"/>
    <property type="match status" value="1"/>
</dbReference>
<keyword evidence="4" id="KW-1185">Reference proteome</keyword>
<dbReference type="PANTHER" id="PTHR38834:SF3">
    <property type="entry name" value="SOLUTE-BINDING PROTEIN FAMILY 3_N-TERMINAL DOMAIN-CONTAINING PROTEIN"/>
    <property type="match status" value="1"/>
</dbReference>
<dbReference type="InterPro" id="IPR001638">
    <property type="entry name" value="Solute-binding_3/MltF_N"/>
</dbReference>
<name>A0A2V2N6U8_9EURY</name>
<dbReference type="InterPro" id="IPR004010">
    <property type="entry name" value="Double_Cache_2"/>
</dbReference>